<evidence type="ECO:0000313" key="4">
    <source>
        <dbReference type="Proteomes" id="UP001611383"/>
    </source>
</evidence>
<feature type="compositionally biased region" description="Gly residues" evidence="1">
    <location>
        <begin position="48"/>
        <end position="58"/>
    </location>
</feature>
<dbReference type="Proteomes" id="UP001611383">
    <property type="component" value="Chromosome"/>
</dbReference>
<protein>
    <recommendedName>
        <fullName evidence="5">Lipoprotein</fullName>
    </recommendedName>
</protein>
<evidence type="ECO:0000256" key="1">
    <source>
        <dbReference type="SAM" id="MobiDB-lite"/>
    </source>
</evidence>
<keyword evidence="4" id="KW-1185">Reference proteome</keyword>
<evidence type="ECO:0000256" key="2">
    <source>
        <dbReference type="SAM" id="SignalP"/>
    </source>
</evidence>
<feature type="region of interest" description="Disordered" evidence="1">
    <location>
        <begin position="87"/>
        <end position="155"/>
    </location>
</feature>
<feature type="signal peptide" evidence="2">
    <location>
        <begin position="1"/>
        <end position="22"/>
    </location>
</feature>
<sequence>MTLKKAMIPSTLLAAALCVALAGGCGGTQLPQEDDAPNLQGDNLGAGESTGGGGGSEGRPGDDWWVTICHIPPGNHSRAHTITVGQPAVKAHLKHGDKLGPCEGSDAGTPPDHDGGTAEPDAGDPGPQPDAGTDPDPQPDAGTDPGDQDGGGACMPSGYECSEELPCCNGLQCSEGVCTLILG</sequence>
<keyword evidence="2" id="KW-0732">Signal</keyword>
<gene>
    <name evidence="3" type="ORF">F0U60_00165</name>
</gene>
<proteinExistence type="predicted"/>
<name>A0ABY9WHN1_9BACT</name>
<dbReference type="RefSeq" id="WP_395812637.1">
    <property type="nucleotide sequence ID" value="NZ_CP043494.1"/>
</dbReference>
<feature type="chain" id="PRO_5047077721" description="Lipoprotein" evidence="2">
    <location>
        <begin position="23"/>
        <end position="183"/>
    </location>
</feature>
<feature type="region of interest" description="Disordered" evidence="1">
    <location>
        <begin position="31"/>
        <end position="70"/>
    </location>
</feature>
<evidence type="ECO:0008006" key="5">
    <source>
        <dbReference type="Google" id="ProtNLM"/>
    </source>
</evidence>
<reference evidence="3 4" key="1">
    <citation type="submission" date="2019-08" db="EMBL/GenBank/DDBJ databases">
        <title>Archangium and Cystobacter genomes.</title>
        <authorList>
            <person name="Chen I.-C.K."/>
            <person name="Wielgoss S."/>
        </authorList>
    </citation>
    <scope>NUCLEOTIDE SEQUENCE [LARGE SCALE GENOMIC DNA]</scope>
    <source>
        <strain evidence="3 4">Cbm 6</strain>
    </source>
</reference>
<evidence type="ECO:0000313" key="3">
    <source>
        <dbReference type="EMBL" id="WNG42679.1"/>
    </source>
</evidence>
<organism evidence="3 4">
    <name type="scientific">Archangium minus</name>
    <dbReference type="NCBI Taxonomy" id="83450"/>
    <lineage>
        <taxon>Bacteria</taxon>
        <taxon>Pseudomonadati</taxon>
        <taxon>Myxococcota</taxon>
        <taxon>Myxococcia</taxon>
        <taxon>Myxococcales</taxon>
        <taxon>Cystobacterineae</taxon>
        <taxon>Archangiaceae</taxon>
        <taxon>Archangium</taxon>
    </lineage>
</organism>
<dbReference type="PROSITE" id="PS51257">
    <property type="entry name" value="PROKAR_LIPOPROTEIN"/>
    <property type="match status" value="1"/>
</dbReference>
<feature type="compositionally biased region" description="Low complexity" evidence="1">
    <location>
        <begin position="123"/>
        <end position="145"/>
    </location>
</feature>
<accession>A0ABY9WHN1</accession>
<dbReference type="EMBL" id="CP043494">
    <property type="protein sequence ID" value="WNG42679.1"/>
    <property type="molecule type" value="Genomic_DNA"/>
</dbReference>